<accession>A0A058ZQH9</accession>
<dbReference type="PATRIC" id="fig|1461693.3.peg.352"/>
<dbReference type="Proteomes" id="UP000024836">
    <property type="component" value="Unassembled WGS sequence"/>
</dbReference>
<dbReference type="SUPFAM" id="SSF47473">
    <property type="entry name" value="EF-hand"/>
    <property type="match status" value="1"/>
</dbReference>
<dbReference type="Gene3D" id="1.10.238.10">
    <property type="entry name" value="EF-hand"/>
    <property type="match status" value="1"/>
</dbReference>
<dbReference type="RefSeq" id="WP_035247200.1">
    <property type="nucleotide sequence ID" value="NZ_AQQY01000001.1"/>
</dbReference>
<comment type="caution">
    <text evidence="3">The sequence shown here is derived from an EMBL/GenBank/DDBJ whole genome shotgun (WGS) entry which is preliminary data.</text>
</comment>
<organism evidence="3 4">
    <name type="scientific">Actibacterium atlanticum</name>
    <dbReference type="NCBI Taxonomy" id="1461693"/>
    <lineage>
        <taxon>Bacteria</taxon>
        <taxon>Pseudomonadati</taxon>
        <taxon>Pseudomonadota</taxon>
        <taxon>Alphaproteobacteria</taxon>
        <taxon>Rhodobacterales</taxon>
        <taxon>Roseobacteraceae</taxon>
        <taxon>Actibacterium</taxon>
    </lineage>
</organism>
<feature type="domain" description="EF-hand" evidence="2">
    <location>
        <begin position="43"/>
        <end position="78"/>
    </location>
</feature>
<evidence type="ECO:0000313" key="4">
    <source>
        <dbReference type="Proteomes" id="UP000024836"/>
    </source>
</evidence>
<evidence type="ECO:0000313" key="3">
    <source>
        <dbReference type="EMBL" id="KCV83432.1"/>
    </source>
</evidence>
<feature type="chain" id="PRO_5001566875" evidence="1">
    <location>
        <begin position="21"/>
        <end position="80"/>
    </location>
</feature>
<evidence type="ECO:0000256" key="1">
    <source>
        <dbReference type="SAM" id="SignalP"/>
    </source>
</evidence>
<sequence>MKFVPVAATVLFGLTVPALAQDSAPVMDADADGVVTIEEIRVVYPELTEEAFAALDVDGDGVLNVEETAVASETLMAPQN</sequence>
<gene>
    <name evidence="3" type="ORF">ATO10_01690</name>
</gene>
<dbReference type="PROSITE" id="PS50222">
    <property type="entry name" value="EF_HAND_2"/>
    <property type="match status" value="1"/>
</dbReference>
<dbReference type="EMBL" id="AQQY01000001">
    <property type="protein sequence ID" value="KCV83432.1"/>
    <property type="molecule type" value="Genomic_DNA"/>
</dbReference>
<proteinExistence type="predicted"/>
<evidence type="ECO:0000259" key="2">
    <source>
        <dbReference type="PROSITE" id="PS50222"/>
    </source>
</evidence>
<dbReference type="Pfam" id="PF13202">
    <property type="entry name" value="EF-hand_5"/>
    <property type="match status" value="2"/>
</dbReference>
<dbReference type="InterPro" id="IPR011992">
    <property type="entry name" value="EF-hand-dom_pair"/>
</dbReference>
<dbReference type="OrthoDB" id="5470953at2"/>
<protein>
    <submittedName>
        <fullName evidence="3">Calcium-binding EF-hand</fullName>
    </submittedName>
</protein>
<name>A0A058ZQH9_9RHOB</name>
<keyword evidence="4" id="KW-1185">Reference proteome</keyword>
<dbReference type="GO" id="GO:0005509">
    <property type="term" value="F:calcium ion binding"/>
    <property type="evidence" value="ECO:0007669"/>
    <property type="project" value="InterPro"/>
</dbReference>
<reference evidence="3 4" key="1">
    <citation type="submission" date="2013-04" db="EMBL/GenBank/DDBJ databases">
        <title>Shimia sp. 22II-S11-Z10 Genome Sequencing.</title>
        <authorList>
            <person name="Lai Q."/>
            <person name="Li G."/>
            <person name="Shao Z."/>
        </authorList>
    </citation>
    <scope>NUCLEOTIDE SEQUENCE [LARGE SCALE GENOMIC DNA]</scope>
    <source>
        <strain evidence="4">22II-S11-Z10</strain>
    </source>
</reference>
<dbReference type="AlphaFoldDB" id="A0A058ZQH9"/>
<dbReference type="InterPro" id="IPR002048">
    <property type="entry name" value="EF_hand_dom"/>
</dbReference>
<dbReference type="STRING" id="1461693.ATO10_01690"/>
<keyword evidence="1" id="KW-0732">Signal</keyword>
<feature type="signal peptide" evidence="1">
    <location>
        <begin position="1"/>
        <end position="20"/>
    </location>
</feature>